<name>A0A1G9ZMN0_9FIRM</name>
<dbReference type="AlphaFoldDB" id="A0A1G9ZMN0"/>
<evidence type="ECO:0000313" key="2">
    <source>
        <dbReference type="Proteomes" id="UP000214880"/>
    </source>
</evidence>
<dbReference type="Proteomes" id="UP000214880">
    <property type="component" value="Unassembled WGS sequence"/>
</dbReference>
<reference evidence="1 2" key="1">
    <citation type="submission" date="2016-10" db="EMBL/GenBank/DDBJ databases">
        <authorList>
            <person name="de Groot N.N."/>
        </authorList>
    </citation>
    <scope>NUCLEOTIDE SEQUENCE [LARGE SCALE GENOMIC DNA]</scope>
    <source>
        <strain evidence="1 2">DSM 1736</strain>
    </source>
</reference>
<dbReference type="RefSeq" id="WP_092074931.1">
    <property type="nucleotide sequence ID" value="NZ_FNHB01000015.1"/>
</dbReference>
<accession>A0A1G9ZMN0</accession>
<organism evidence="1 2">
    <name type="scientific">Dendrosporobacter quercicolus</name>
    <dbReference type="NCBI Taxonomy" id="146817"/>
    <lineage>
        <taxon>Bacteria</taxon>
        <taxon>Bacillati</taxon>
        <taxon>Bacillota</taxon>
        <taxon>Negativicutes</taxon>
        <taxon>Selenomonadales</taxon>
        <taxon>Sporomusaceae</taxon>
        <taxon>Dendrosporobacter</taxon>
    </lineage>
</organism>
<gene>
    <name evidence="1" type="ORF">SAMN04488502_11511</name>
</gene>
<dbReference type="STRING" id="146817.SAMN04488502_11511"/>
<evidence type="ECO:0000313" key="1">
    <source>
        <dbReference type="EMBL" id="SDN22598.1"/>
    </source>
</evidence>
<sequence length="717" mass="78833">MAEITRIYRNWDATGSAGYSTAATSYGAFTNLPLFEESMKTIRAAGFKFPTSSNVSSANLIIYSSPDLRIHYVSPPISVVTDPGGFKLIEIDNLAVRIPYHFGIGLRALAGTTLTAFNSGFDFSGVELTQVYNGFNGVGSVLIPFGGRSTTLSWGSYVDVNEYEIINFTGVELDLVDSAQRSSASRGCEIESTQSSPVIRTPLGGTFLSDMEPGERLNRKWAGMDLSQVELGELYSIFPGSLTNDIELGILSRNHLGILIAEPITAGLSSNCPGYFIDDPVITSNAEYRFKLLVTPTHQYRSQIVTVEATNSQGFPLMGRYQLEIAQTVIIPYEPTDIDLRSVSFTVMPSQLETGNNPCRLNYLYPDGSREYLDFEIFKEETRRTTVERLFRSYDGGYDGDRFNPAYVYAPAKYPCFMVPDGKIDTVIKTTNYTSIPLARYTGLQAVNIEAENAKILVSFNKGLTWRALINSTWETVAIDNIGEYGMDAATVNSIVFARWQEIFTPTSLDFAIYLDKNYLPPLVATVYKLGTLTISGDTISGNAGTQYYCQAMYTSCGKDSGKWYFESTTKMFYAPQPGVFTLNASLYNLPGYYGWWAGQSRLILNGSFIGGAPTGTITPTTVGISLNFDDKIMTLVSYSTGVRVSGAISPGQTLHPGAGLTSNNTNQYTTFNLRGGVNADFEGRLPLGYLPWITPYLKSINVQITPRLKTGYAFIM</sequence>
<protein>
    <submittedName>
        <fullName evidence="1">Uncharacterized protein</fullName>
    </submittedName>
</protein>
<dbReference type="OrthoDB" id="1917176at2"/>
<keyword evidence="2" id="KW-1185">Reference proteome</keyword>
<proteinExistence type="predicted"/>
<dbReference type="EMBL" id="FNHB01000015">
    <property type="protein sequence ID" value="SDN22598.1"/>
    <property type="molecule type" value="Genomic_DNA"/>
</dbReference>